<organism evidence="1">
    <name type="scientific">Arion vulgaris</name>
    <dbReference type="NCBI Taxonomy" id="1028688"/>
    <lineage>
        <taxon>Eukaryota</taxon>
        <taxon>Metazoa</taxon>
        <taxon>Spiralia</taxon>
        <taxon>Lophotrochozoa</taxon>
        <taxon>Mollusca</taxon>
        <taxon>Gastropoda</taxon>
        <taxon>Heterobranchia</taxon>
        <taxon>Euthyneura</taxon>
        <taxon>Panpulmonata</taxon>
        <taxon>Eupulmonata</taxon>
        <taxon>Stylommatophora</taxon>
        <taxon>Helicina</taxon>
        <taxon>Arionoidea</taxon>
        <taxon>Arionidae</taxon>
        <taxon>Arion</taxon>
    </lineage>
</organism>
<reference evidence="1" key="1">
    <citation type="submission" date="2014-12" db="EMBL/GenBank/DDBJ databases">
        <title>Insight into the proteome of Arion vulgaris.</title>
        <authorList>
            <person name="Aradska J."/>
            <person name="Bulat T."/>
            <person name="Smidak R."/>
            <person name="Sarate P."/>
            <person name="Gangsoo J."/>
            <person name="Sialana F."/>
            <person name="Bilban M."/>
            <person name="Lubec G."/>
        </authorList>
    </citation>
    <scope>NUCLEOTIDE SEQUENCE</scope>
    <source>
        <tissue evidence="1">Skin</tissue>
    </source>
</reference>
<protein>
    <submittedName>
        <fullName evidence="1">Uncharacterized protein</fullName>
    </submittedName>
</protein>
<accession>A0A0B6YSD3</accession>
<gene>
    <name evidence="1" type="primary">ORF34918</name>
</gene>
<proteinExistence type="predicted"/>
<dbReference type="AlphaFoldDB" id="A0A0B6YSD3"/>
<feature type="non-terminal residue" evidence="1">
    <location>
        <position position="1"/>
    </location>
</feature>
<name>A0A0B6YSD3_9EUPU</name>
<evidence type="ECO:0000313" key="1">
    <source>
        <dbReference type="EMBL" id="CEK59017.1"/>
    </source>
</evidence>
<dbReference type="EMBL" id="HACG01012152">
    <property type="protein sequence ID" value="CEK59017.1"/>
    <property type="molecule type" value="Transcribed_RNA"/>
</dbReference>
<sequence length="52" mass="6008">IQVLQWTGGLSLYYNKQVDNHSDRMGMSTIVIEDRMCKPISATVDRQCYNDI</sequence>